<evidence type="ECO:0000313" key="6">
    <source>
        <dbReference type="EMBL" id="AFG36241.1"/>
    </source>
</evidence>
<comment type="subcellular location">
    <subcellularLocation>
        <location evidence="1">Membrane</location>
        <topology evidence="1">Multi-pass membrane protein</topology>
    </subcellularLocation>
</comment>
<evidence type="ECO:0000313" key="7">
    <source>
        <dbReference type="Proteomes" id="UP000007383"/>
    </source>
</evidence>
<keyword evidence="3 5" id="KW-1133">Transmembrane helix</keyword>
<feature type="transmembrane region" description="Helical" evidence="5">
    <location>
        <begin position="69"/>
        <end position="85"/>
    </location>
</feature>
<dbReference type="InterPro" id="IPR001898">
    <property type="entry name" value="SLC13A/DASS"/>
</dbReference>
<feature type="transmembrane region" description="Helical" evidence="5">
    <location>
        <begin position="14"/>
        <end position="32"/>
    </location>
</feature>
<dbReference type="EMBL" id="CP003282">
    <property type="protein sequence ID" value="AFG36241.1"/>
    <property type="molecule type" value="Genomic_DNA"/>
</dbReference>
<keyword evidence="2 5" id="KW-0812">Transmembrane</keyword>
<protein>
    <submittedName>
        <fullName evidence="6">Anion transporter</fullName>
    </submittedName>
</protein>
<evidence type="ECO:0000256" key="2">
    <source>
        <dbReference type="ARBA" id="ARBA00022692"/>
    </source>
</evidence>
<organism evidence="6 7">
    <name type="scientific">Spirochaeta africana (strain ATCC 700263 / DSM 8902 / Z-7692)</name>
    <dbReference type="NCBI Taxonomy" id="889378"/>
    <lineage>
        <taxon>Bacteria</taxon>
        <taxon>Pseudomonadati</taxon>
        <taxon>Spirochaetota</taxon>
        <taxon>Spirochaetia</taxon>
        <taxon>Spirochaetales</taxon>
        <taxon>Spirochaetaceae</taxon>
        <taxon>Spirochaeta</taxon>
    </lineage>
</organism>
<feature type="transmembrane region" description="Helical" evidence="5">
    <location>
        <begin position="458"/>
        <end position="481"/>
    </location>
</feature>
<sequence length="487" mass="52402">MSGIEKQSSLRRQYFFLALACLILLAMVLVPMPESITQVDNAELTPAGQIAMGVLLFALVLWITEVIPFHITGLMAVILLALLQVDTFQEIVMIGFGNHIVVFFIGVLTLSAFITHSGLGKRISVFLLSKTGNSTAMILLGFLTAGALLSMWITDMAVAAMLMPLGVSILREEGLKPLKSNFGRALMISCCWGPTIGGIGTPAGAGPNPIAIQFMADMAGINVSFIDWMKFGVPSALLLLLPSWGLLLLFFKPELKRLTRTSEELREEFRKLPPMEQEEKTTLVLFVLTVILWLTTPLWERLLGIPIPISLPVMLTGCLFFLPGLTGISWKEVQGEISWSGILLIVTGISLGMMLYRTGAANWLSVVLLGGIGGLGRYLQIFSIVLIVSFLKVAFSSNTVTATIIIPIMIALAQNLGLDVAAITIPAGLTASMAFILVTSTPTNVIPYTAGYFSIKDLAIAGIAMTIVSSFILALVIMVVLPISGLS</sequence>
<dbReference type="Proteomes" id="UP000007383">
    <property type="component" value="Chromosome"/>
</dbReference>
<dbReference type="GO" id="GO:0022857">
    <property type="term" value="F:transmembrane transporter activity"/>
    <property type="evidence" value="ECO:0007669"/>
    <property type="project" value="InterPro"/>
</dbReference>
<feature type="transmembrane region" description="Helical" evidence="5">
    <location>
        <begin position="44"/>
        <end position="62"/>
    </location>
</feature>
<feature type="transmembrane region" description="Helical" evidence="5">
    <location>
        <begin position="231"/>
        <end position="251"/>
    </location>
</feature>
<dbReference type="OrthoDB" id="37272at2"/>
<reference evidence="7" key="1">
    <citation type="journal article" date="2013" name="Stand. Genomic Sci.">
        <title>Complete genome sequence of the halophilic bacterium Spirochaeta africana type strain (Z-7692(T)) from the alkaline Lake Magadi in the East African Rift.</title>
        <authorList>
            <person name="Liolos K."/>
            <person name="Abt B."/>
            <person name="Scheuner C."/>
            <person name="Teshima H."/>
            <person name="Held B."/>
            <person name="Lapidus A."/>
            <person name="Nolan M."/>
            <person name="Lucas S."/>
            <person name="Deshpande S."/>
            <person name="Cheng J.F."/>
            <person name="Tapia R."/>
            <person name="Goodwin L.A."/>
            <person name="Pitluck S."/>
            <person name="Pagani I."/>
            <person name="Ivanova N."/>
            <person name="Mavromatis K."/>
            <person name="Mikhailova N."/>
            <person name="Huntemann M."/>
            <person name="Pati A."/>
            <person name="Chen A."/>
            <person name="Palaniappan K."/>
            <person name="Land M."/>
            <person name="Rohde M."/>
            <person name="Tindall B.J."/>
            <person name="Detter J.C."/>
            <person name="Goker M."/>
            <person name="Bristow J."/>
            <person name="Eisen J.A."/>
            <person name="Markowitz V."/>
            <person name="Hugenholtz P."/>
            <person name="Woyke T."/>
            <person name="Klenk H.P."/>
            <person name="Kyrpides N.C."/>
        </authorList>
    </citation>
    <scope>NUCLEOTIDE SEQUENCE</scope>
    <source>
        <strain evidence="7">ATCC 700263 / DSM 8902 / Z-7692</strain>
    </source>
</reference>
<feature type="transmembrane region" description="Helical" evidence="5">
    <location>
        <begin position="281"/>
        <end position="299"/>
    </location>
</feature>
<evidence type="ECO:0000256" key="5">
    <source>
        <dbReference type="SAM" id="Phobius"/>
    </source>
</evidence>
<gene>
    <name evidence="6" type="ordered locus">Spiaf_0132</name>
</gene>
<feature type="transmembrane region" description="Helical" evidence="5">
    <location>
        <begin position="91"/>
        <end position="114"/>
    </location>
</feature>
<dbReference type="GO" id="GO:0005886">
    <property type="term" value="C:plasma membrane"/>
    <property type="evidence" value="ECO:0007669"/>
    <property type="project" value="TreeGrafter"/>
</dbReference>
<dbReference type="KEGG" id="sfc:Spiaf_0132"/>
<accession>H9UFE8</accession>
<feature type="transmembrane region" description="Helical" evidence="5">
    <location>
        <begin position="135"/>
        <end position="153"/>
    </location>
</feature>
<dbReference type="PATRIC" id="fig|889378.3.peg.135"/>
<keyword evidence="4 5" id="KW-0472">Membrane</keyword>
<evidence type="ECO:0000256" key="4">
    <source>
        <dbReference type="ARBA" id="ARBA00023136"/>
    </source>
</evidence>
<name>H9UFE8_SPIAZ</name>
<dbReference type="NCBIfam" id="TIGR00785">
    <property type="entry name" value="dass"/>
    <property type="match status" value="1"/>
</dbReference>
<proteinExistence type="predicted"/>
<evidence type="ECO:0000256" key="1">
    <source>
        <dbReference type="ARBA" id="ARBA00004141"/>
    </source>
</evidence>
<feature type="transmembrane region" description="Helical" evidence="5">
    <location>
        <begin position="376"/>
        <end position="395"/>
    </location>
</feature>
<dbReference type="RefSeq" id="WP_014454239.1">
    <property type="nucleotide sequence ID" value="NC_017098.1"/>
</dbReference>
<feature type="transmembrane region" description="Helical" evidence="5">
    <location>
        <begin position="337"/>
        <end position="356"/>
    </location>
</feature>
<evidence type="ECO:0000256" key="3">
    <source>
        <dbReference type="ARBA" id="ARBA00022989"/>
    </source>
</evidence>
<dbReference type="STRING" id="889378.Spiaf_0132"/>
<keyword evidence="7" id="KW-1185">Reference proteome</keyword>
<feature type="transmembrane region" description="Helical" evidence="5">
    <location>
        <begin position="305"/>
        <end position="325"/>
    </location>
</feature>
<dbReference type="PANTHER" id="PTHR10283">
    <property type="entry name" value="SOLUTE CARRIER FAMILY 13 MEMBER"/>
    <property type="match status" value="1"/>
</dbReference>
<dbReference type="AlphaFoldDB" id="H9UFE8"/>
<feature type="transmembrane region" description="Helical" evidence="5">
    <location>
        <begin position="416"/>
        <end position="438"/>
    </location>
</feature>
<dbReference type="eggNOG" id="COG0471">
    <property type="taxonomic scope" value="Bacteria"/>
</dbReference>
<dbReference type="Pfam" id="PF00939">
    <property type="entry name" value="Na_sulph_symp"/>
    <property type="match status" value="1"/>
</dbReference>
<dbReference type="HOGENOM" id="CLU_005170_0_1_12"/>